<reference evidence="2 3" key="1">
    <citation type="submission" date="2020-05" db="EMBL/GenBank/DDBJ databases">
        <title>MicrobeNet Type strains.</title>
        <authorList>
            <person name="Nicholson A.C."/>
        </authorList>
    </citation>
    <scope>NUCLEOTIDE SEQUENCE [LARGE SCALE GENOMIC DNA]</scope>
    <source>
        <strain evidence="2 3">JCM 14282</strain>
    </source>
</reference>
<feature type="transmembrane region" description="Helical" evidence="1">
    <location>
        <begin position="9"/>
        <end position="32"/>
    </location>
</feature>
<gene>
    <name evidence="2" type="ORF">HLA99_16545</name>
</gene>
<evidence type="ECO:0000313" key="2">
    <source>
        <dbReference type="EMBL" id="NNH05452.1"/>
    </source>
</evidence>
<feature type="non-terminal residue" evidence="2">
    <location>
        <position position="1"/>
    </location>
</feature>
<feature type="transmembrane region" description="Helical" evidence="1">
    <location>
        <begin position="44"/>
        <end position="67"/>
    </location>
</feature>
<dbReference type="AlphaFoldDB" id="A0A7Y2M360"/>
<accession>A0A7Y2M360</accession>
<dbReference type="EMBL" id="JABEMB010000054">
    <property type="protein sequence ID" value="NNH05452.1"/>
    <property type="molecule type" value="Genomic_DNA"/>
</dbReference>
<evidence type="ECO:0000256" key="1">
    <source>
        <dbReference type="SAM" id="Phobius"/>
    </source>
</evidence>
<organism evidence="2 3">
    <name type="scientific">Microbacterium ulmi</name>
    <dbReference type="NCBI Taxonomy" id="179095"/>
    <lineage>
        <taxon>Bacteria</taxon>
        <taxon>Bacillati</taxon>
        <taxon>Actinomycetota</taxon>
        <taxon>Actinomycetes</taxon>
        <taxon>Micrococcales</taxon>
        <taxon>Microbacteriaceae</taxon>
        <taxon>Microbacterium</taxon>
    </lineage>
</organism>
<sequence>AFWRDVRAALAGGVGVGAGAVVVAALALFALGLAGSDPSPVGRVMLAVAALALLALATCVALAAGAWEPRTGWRAAVGGLRDRLDADPVAALYTAGAVLALALLTWQLPPLAVPGLGLLALALVAVPERRRRGAEPVEGER</sequence>
<evidence type="ECO:0000313" key="3">
    <source>
        <dbReference type="Proteomes" id="UP000543598"/>
    </source>
</evidence>
<proteinExistence type="predicted"/>
<feature type="transmembrane region" description="Helical" evidence="1">
    <location>
        <begin position="88"/>
        <end position="105"/>
    </location>
</feature>
<protein>
    <submittedName>
        <fullName evidence="2">Uncharacterized protein</fullName>
    </submittedName>
</protein>
<keyword evidence="1" id="KW-1133">Transmembrane helix</keyword>
<keyword evidence="1" id="KW-0812">Transmembrane</keyword>
<name>A0A7Y2M360_9MICO</name>
<dbReference type="Proteomes" id="UP000543598">
    <property type="component" value="Unassembled WGS sequence"/>
</dbReference>
<keyword evidence="3" id="KW-1185">Reference proteome</keyword>
<feature type="transmembrane region" description="Helical" evidence="1">
    <location>
        <begin position="111"/>
        <end position="127"/>
    </location>
</feature>
<comment type="caution">
    <text evidence="2">The sequence shown here is derived from an EMBL/GenBank/DDBJ whole genome shotgun (WGS) entry which is preliminary data.</text>
</comment>
<keyword evidence="1" id="KW-0472">Membrane</keyword>